<evidence type="ECO:0000256" key="2">
    <source>
        <dbReference type="ARBA" id="ARBA00004885"/>
    </source>
</evidence>
<keyword evidence="7 11" id="KW-0521">NADP</keyword>
<dbReference type="RefSeq" id="WP_273191298.1">
    <property type="nucleotide sequence ID" value="NZ_DYUZ01000035.1"/>
</dbReference>
<comment type="pathway">
    <text evidence="2 11">Amino-acid biosynthesis; L-isoleucine biosynthesis; L-isoleucine from 2-oxobutanoate: step 2/4.</text>
</comment>
<dbReference type="GO" id="GO:0050661">
    <property type="term" value="F:NADP binding"/>
    <property type="evidence" value="ECO:0007669"/>
    <property type="project" value="InterPro"/>
</dbReference>
<evidence type="ECO:0000256" key="7">
    <source>
        <dbReference type="ARBA" id="ARBA00022857"/>
    </source>
</evidence>
<name>A0A921IUK8_9ACTN</name>
<dbReference type="NCBIfam" id="TIGR00465">
    <property type="entry name" value="ilvC"/>
    <property type="match status" value="1"/>
</dbReference>
<comment type="function">
    <text evidence="11">Involved in the biosynthesis of branched-chain amino acids (BCAA). Catalyzes an alkyl-migration followed by a ketol-acid reduction of (S)-2-acetolactate (S2AL) to yield (R)-2,3-dihydroxy-isovalerate. In the isomerase reaction, S2AL is rearranged via a Mg-dependent methyl migration to produce 3-hydroxy-3-methyl-2-ketobutyrate (HMKB). In the reductase reaction, this 2-ketoacid undergoes a metal-dependent reduction by NADPH to yield (R)-2,3-dihydroxy-isovalerate.</text>
</comment>
<feature type="active site" evidence="11">
    <location>
        <position position="136"/>
    </location>
</feature>
<feature type="binding site" evidence="11 12">
    <location>
        <position position="219"/>
    </location>
    <ligand>
        <name>Mg(2+)</name>
        <dbReference type="ChEBI" id="CHEBI:18420"/>
        <label>2</label>
    </ligand>
</feature>
<dbReference type="GO" id="GO:0000287">
    <property type="term" value="F:magnesium ion binding"/>
    <property type="evidence" value="ECO:0007669"/>
    <property type="project" value="UniProtKB-UniRule"/>
</dbReference>
<dbReference type="HAMAP" id="MF_00435">
    <property type="entry name" value="IlvC"/>
    <property type="match status" value="1"/>
</dbReference>
<dbReference type="InterPro" id="IPR013023">
    <property type="entry name" value="KARI"/>
</dbReference>
<dbReference type="PROSITE" id="PS51851">
    <property type="entry name" value="KARI_C"/>
    <property type="match status" value="1"/>
</dbReference>
<dbReference type="Gene3D" id="6.10.240.10">
    <property type="match status" value="1"/>
</dbReference>
<keyword evidence="9 11" id="KW-0100">Branched-chain amino acid biosynthesis</keyword>
<dbReference type="InterPro" id="IPR014359">
    <property type="entry name" value="KARI_prok"/>
</dbReference>
<reference evidence="15" key="2">
    <citation type="submission" date="2021-09" db="EMBL/GenBank/DDBJ databases">
        <authorList>
            <person name="Gilroy R."/>
        </authorList>
    </citation>
    <scope>NUCLEOTIDE SEQUENCE</scope>
    <source>
        <strain evidence="15">ChiHjej13B12-9602</strain>
    </source>
</reference>
<dbReference type="SUPFAM" id="SSF51735">
    <property type="entry name" value="NAD(P)-binding Rossmann-fold domains"/>
    <property type="match status" value="1"/>
</dbReference>
<gene>
    <name evidence="11 15" type="primary">ilvC</name>
    <name evidence="15" type="ORF">K8V70_09715</name>
</gene>
<dbReference type="AlphaFoldDB" id="A0A921IUK8"/>
<dbReference type="EMBL" id="DYUZ01000035">
    <property type="protein sequence ID" value="HJG38112.1"/>
    <property type="molecule type" value="Genomic_DNA"/>
</dbReference>
<dbReference type="PIRSF" id="PIRSF000116">
    <property type="entry name" value="IlvC_gammaproteo"/>
    <property type="match status" value="1"/>
</dbReference>
<feature type="binding site" evidence="11 12">
    <location>
        <position position="223"/>
    </location>
    <ligand>
        <name>Mg(2+)</name>
        <dbReference type="ChEBI" id="CHEBI:18420"/>
        <label>1</label>
    </ligand>
</feature>
<feature type="domain" description="KARI C-terminal knotted" evidence="14">
    <location>
        <begin position="211"/>
        <end position="356"/>
    </location>
</feature>
<dbReference type="FunFam" id="3.40.50.720:FF:000023">
    <property type="entry name" value="Ketol-acid reductoisomerase (NADP(+))"/>
    <property type="match status" value="1"/>
</dbReference>
<evidence type="ECO:0000256" key="10">
    <source>
        <dbReference type="ARBA" id="ARBA00049021"/>
    </source>
</evidence>
<evidence type="ECO:0000256" key="8">
    <source>
        <dbReference type="ARBA" id="ARBA00023002"/>
    </source>
</evidence>
<comment type="similarity">
    <text evidence="3 11 12">Belongs to the ketol-acid reductoisomerase family.</text>
</comment>
<feature type="binding site" evidence="11">
    <location>
        <position position="81"/>
    </location>
    <ligand>
        <name>NADP(+)</name>
        <dbReference type="ChEBI" id="CHEBI:58349"/>
    </ligand>
</feature>
<evidence type="ECO:0000256" key="6">
    <source>
        <dbReference type="ARBA" id="ARBA00022842"/>
    </source>
</evidence>
<evidence type="ECO:0000259" key="13">
    <source>
        <dbReference type="PROSITE" id="PS51850"/>
    </source>
</evidence>
<feature type="binding site" evidence="11 12">
    <location>
        <position position="219"/>
    </location>
    <ligand>
        <name>Mg(2+)</name>
        <dbReference type="ChEBI" id="CHEBI:18420"/>
        <label>1</label>
    </ligand>
</feature>
<dbReference type="PROSITE" id="PS51850">
    <property type="entry name" value="KARI_N"/>
    <property type="match status" value="1"/>
</dbReference>
<evidence type="ECO:0000313" key="16">
    <source>
        <dbReference type="Proteomes" id="UP000753256"/>
    </source>
</evidence>
<keyword evidence="6 11" id="KW-0460">Magnesium</keyword>
<proteinExistence type="inferred from homology"/>
<dbReference type="PANTHER" id="PTHR21371">
    <property type="entry name" value="KETOL-ACID REDUCTOISOMERASE, MITOCHONDRIAL"/>
    <property type="match status" value="1"/>
</dbReference>
<dbReference type="Pfam" id="PF07991">
    <property type="entry name" value="KARI_N"/>
    <property type="match status" value="1"/>
</dbReference>
<feature type="binding site" evidence="11 12">
    <location>
        <position position="255"/>
    </location>
    <ligand>
        <name>Mg(2+)</name>
        <dbReference type="ChEBI" id="CHEBI:18420"/>
        <label>2</label>
    </ligand>
</feature>
<evidence type="ECO:0000256" key="12">
    <source>
        <dbReference type="PROSITE-ProRule" id="PRU01198"/>
    </source>
</evidence>
<evidence type="ECO:0000256" key="5">
    <source>
        <dbReference type="ARBA" id="ARBA00022723"/>
    </source>
</evidence>
<comment type="caution">
    <text evidence="15">The sequence shown here is derived from an EMBL/GenBank/DDBJ whole genome shotgun (WGS) entry which is preliminary data.</text>
</comment>
<feature type="binding site" evidence="11 12">
    <location>
        <position position="280"/>
    </location>
    <ligand>
        <name>substrate</name>
    </ligand>
</feature>
<dbReference type="PANTHER" id="PTHR21371:SF1">
    <property type="entry name" value="KETOL-ACID REDUCTOISOMERASE, MITOCHONDRIAL"/>
    <property type="match status" value="1"/>
</dbReference>
<feature type="binding site" evidence="11">
    <location>
        <position position="79"/>
    </location>
    <ligand>
        <name>NADP(+)</name>
        <dbReference type="ChEBI" id="CHEBI:58349"/>
    </ligand>
</feature>
<dbReference type="GO" id="GO:0004455">
    <property type="term" value="F:ketol-acid reductoisomerase activity"/>
    <property type="evidence" value="ECO:0007669"/>
    <property type="project" value="UniProtKB-UniRule"/>
</dbReference>
<dbReference type="Pfam" id="PF01450">
    <property type="entry name" value="KARI_C"/>
    <property type="match status" value="1"/>
</dbReference>
<accession>A0A921IUK8</accession>
<feature type="binding site" evidence="11">
    <location>
        <position position="162"/>
    </location>
    <ligand>
        <name>NADP(+)</name>
        <dbReference type="ChEBI" id="CHEBI:58349"/>
    </ligand>
</feature>
<dbReference type="SUPFAM" id="SSF48179">
    <property type="entry name" value="6-phosphogluconate dehydrogenase C-terminal domain-like"/>
    <property type="match status" value="1"/>
</dbReference>
<organism evidence="15 16">
    <name type="scientific">Enorma phocaeensis</name>
    <dbReference type="NCBI Taxonomy" id="1871019"/>
    <lineage>
        <taxon>Bacteria</taxon>
        <taxon>Bacillati</taxon>
        <taxon>Actinomycetota</taxon>
        <taxon>Coriobacteriia</taxon>
        <taxon>Coriobacteriales</taxon>
        <taxon>Coriobacteriaceae</taxon>
        <taxon>Enorma</taxon>
    </lineage>
</organism>
<feature type="domain" description="KARI N-terminal Rossmann" evidence="13">
    <location>
        <begin position="30"/>
        <end position="210"/>
    </location>
</feature>
<dbReference type="GO" id="GO:0005829">
    <property type="term" value="C:cytosol"/>
    <property type="evidence" value="ECO:0007669"/>
    <property type="project" value="TreeGrafter"/>
</dbReference>
<evidence type="ECO:0000256" key="9">
    <source>
        <dbReference type="ARBA" id="ARBA00023304"/>
    </source>
</evidence>
<dbReference type="GO" id="GO:0009099">
    <property type="term" value="P:L-valine biosynthetic process"/>
    <property type="evidence" value="ECO:0007669"/>
    <property type="project" value="UniProtKB-UniRule"/>
</dbReference>
<comment type="pathway">
    <text evidence="1 11">Amino-acid biosynthesis; L-valine biosynthesis; L-valine from pyruvate: step 2/4.</text>
</comment>
<keyword evidence="8 11" id="KW-0560">Oxidoreductase</keyword>
<comment type="catalytic activity">
    <reaction evidence="11">
        <text>(2R,3R)-2,3-dihydroxy-3-methylpentanoate + NADP(+) = (S)-2-ethyl-2-hydroxy-3-oxobutanoate + NADPH + H(+)</text>
        <dbReference type="Rhea" id="RHEA:13493"/>
        <dbReference type="ChEBI" id="CHEBI:15378"/>
        <dbReference type="ChEBI" id="CHEBI:49256"/>
        <dbReference type="ChEBI" id="CHEBI:49258"/>
        <dbReference type="ChEBI" id="CHEBI:57783"/>
        <dbReference type="ChEBI" id="CHEBI:58349"/>
        <dbReference type="EC" id="1.1.1.86"/>
    </reaction>
</comment>
<dbReference type="GO" id="GO:0009097">
    <property type="term" value="P:isoleucine biosynthetic process"/>
    <property type="evidence" value="ECO:0007669"/>
    <property type="project" value="UniProtKB-UniRule"/>
</dbReference>
<evidence type="ECO:0000256" key="3">
    <source>
        <dbReference type="ARBA" id="ARBA00010318"/>
    </source>
</evidence>
<dbReference type="EC" id="1.1.1.86" evidence="11"/>
<evidence type="ECO:0000256" key="4">
    <source>
        <dbReference type="ARBA" id="ARBA00022605"/>
    </source>
</evidence>
<feature type="binding site" evidence="11">
    <location>
        <position position="76"/>
    </location>
    <ligand>
        <name>NADP(+)</name>
        <dbReference type="ChEBI" id="CHEBI:58349"/>
    </ligand>
</feature>
<reference evidence="15" key="1">
    <citation type="journal article" date="2021" name="PeerJ">
        <title>Extensive microbial diversity within the chicken gut microbiome revealed by metagenomics and culture.</title>
        <authorList>
            <person name="Gilroy R."/>
            <person name="Ravi A."/>
            <person name="Getino M."/>
            <person name="Pursley I."/>
            <person name="Horton D.L."/>
            <person name="Alikhan N.F."/>
            <person name="Baker D."/>
            <person name="Gharbi K."/>
            <person name="Hall N."/>
            <person name="Watson M."/>
            <person name="Adriaenssens E.M."/>
            <person name="Foster-Nyarko E."/>
            <person name="Jarju S."/>
            <person name="Secka A."/>
            <person name="Antonio M."/>
            <person name="Oren A."/>
            <person name="Chaudhuri R.R."/>
            <person name="La Ragione R."/>
            <person name="Hildebrand F."/>
            <person name="Pallen M.J."/>
        </authorList>
    </citation>
    <scope>NUCLEOTIDE SEQUENCE</scope>
    <source>
        <strain evidence="15">ChiHjej13B12-9602</strain>
    </source>
</reference>
<keyword evidence="5 11" id="KW-0479">Metal-binding</keyword>
<protein>
    <recommendedName>
        <fullName evidence="11">Ketol-acid reductoisomerase (NADP(+))</fullName>
        <shortName evidence="11">KARI</shortName>
        <ecNumber evidence="11">1.1.1.86</ecNumber>
    </recommendedName>
    <alternativeName>
        <fullName evidence="11">Acetohydroxy-acid isomeroreductase</fullName>
        <shortName evidence="11">AHIR</shortName>
    </alternativeName>
    <alternativeName>
        <fullName evidence="11">Alpha-keto-beta-hydroxylacyl reductoisomerase</fullName>
    </alternativeName>
</protein>
<evidence type="ECO:0000256" key="1">
    <source>
        <dbReference type="ARBA" id="ARBA00004864"/>
    </source>
</evidence>
<dbReference type="Gene3D" id="3.40.50.720">
    <property type="entry name" value="NAD(P)-binding Rossmann-like Domain"/>
    <property type="match status" value="1"/>
</dbReference>
<evidence type="ECO:0000256" key="11">
    <source>
        <dbReference type="HAMAP-Rule" id="MF_00435"/>
    </source>
</evidence>
<evidence type="ECO:0000259" key="14">
    <source>
        <dbReference type="PROSITE" id="PS51851"/>
    </source>
</evidence>
<sequence length="358" mass="39776">MRCTQACAVRGHAQQGNTSHDHVRRKNMAVTIYYESDCKPEIIQGMKVAIIGYGSQGHAHALNLLDSGCDVRVGLREGSKSAEKAREAGLKVCSMDEAAEEADLIMILVPDENQPKVYEEHIKAHLKPGNTLAFAHGFNIHYGYIVPPEDVNVIMCAPKGPGHIVRRQYTEGSGVPDLACVQQDATGNAWDIALAYCWGVGGARSGIIKATFKEETEEDLFGEQAVLCGGLVELVKAGFETLTEAGYPPELAYFECYHEMKMIVDLMYESGIHFMNYSISNTAEYGEYYAGPKIINAESRAAMKELLARIQDGSFAQEFVDDCNNGHKWLLEQREKINEHEIEKTGEKIRSMFSWIKK</sequence>
<evidence type="ECO:0000313" key="15">
    <source>
        <dbReference type="EMBL" id="HJG38112.1"/>
    </source>
</evidence>
<comment type="cofactor">
    <cofactor evidence="11">
        <name>Mg(2+)</name>
        <dbReference type="ChEBI" id="CHEBI:18420"/>
    </cofactor>
    <text evidence="11">Binds 2 magnesium ions per subunit.</text>
</comment>
<dbReference type="InterPro" id="IPR008927">
    <property type="entry name" value="6-PGluconate_DH-like_C_sf"/>
</dbReference>
<keyword evidence="4 11" id="KW-0028">Amino-acid biosynthesis</keyword>
<feature type="binding site" evidence="11 12">
    <location>
        <position position="259"/>
    </location>
    <ligand>
        <name>Mg(2+)</name>
        <dbReference type="ChEBI" id="CHEBI:18420"/>
        <label>2</label>
    </ligand>
</feature>
<dbReference type="InterPro" id="IPR000506">
    <property type="entry name" value="KARI_C"/>
</dbReference>
<dbReference type="InterPro" id="IPR036291">
    <property type="entry name" value="NAD(P)-bd_dom_sf"/>
</dbReference>
<comment type="catalytic activity">
    <reaction evidence="10 11">
        <text>(2R)-2,3-dihydroxy-3-methylbutanoate + NADP(+) = (2S)-2-acetolactate + NADPH + H(+)</text>
        <dbReference type="Rhea" id="RHEA:22068"/>
        <dbReference type="ChEBI" id="CHEBI:15378"/>
        <dbReference type="ChEBI" id="CHEBI:49072"/>
        <dbReference type="ChEBI" id="CHEBI:57783"/>
        <dbReference type="ChEBI" id="CHEBI:58349"/>
        <dbReference type="ChEBI" id="CHEBI:58476"/>
        <dbReference type="EC" id="1.1.1.86"/>
    </reaction>
</comment>
<dbReference type="Proteomes" id="UP000753256">
    <property type="component" value="Unassembled WGS sequence"/>
</dbReference>
<dbReference type="InterPro" id="IPR013116">
    <property type="entry name" value="KARI_N"/>
</dbReference>
<comment type="caution">
    <text evidence="11">Lacks conserved residue(s) required for the propagation of feature annotation.</text>
</comment>
<dbReference type="NCBIfam" id="NF004017">
    <property type="entry name" value="PRK05479.1"/>
    <property type="match status" value="1"/>
</dbReference>
<feature type="binding site" evidence="11">
    <location>
        <begin position="53"/>
        <end position="56"/>
    </location>
    <ligand>
        <name>NADP(+)</name>
        <dbReference type="ChEBI" id="CHEBI:58349"/>
    </ligand>
</feature>